<dbReference type="SMART" id="SM00389">
    <property type="entry name" value="HOX"/>
    <property type="match status" value="1"/>
</dbReference>
<keyword evidence="1 5" id="KW-0238">DNA-binding</keyword>
<dbReference type="InterPro" id="IPR009057">
    <property type="entry name" value="Homeodomain-like_sf"/>
</dbReference>
<evidence type="ECO:0000313" key="9">
    <source>
        <dbReference type="EMBL" id="PNH26373.1"/>
    </source>
</evidence>
<feature type="domain" description="C2H2-type" evidence="8">
    <location>
        <begin position="302"/>
        <end position="330"/>
    </location>
</feature>
<dbReference type="InterPro" id="IPR008422">
    <property type="entry name" value="KN_HD"/>
</dbReference>
<dbReference type="Pfam" id="PF05920">
    <property type="entry name" value="Homeobox_KN"/>
    <property type="match status" value="1"/>
</dbReference>
<dbReference type="InterPro" id="IPR050224">
    <property type="entry name" value="TALE_homeobox"/>
</dbReference>
<protein>
    <recommendedName>
        <fullName evidence="11">Homeobox domain-containing protein</fullName>
    </recommendedName>
</protein>
<dbReference type="GO" id="GO:0005634">
    <property type="term" value="C:nucleus"/>
    <property type="evidence" value="ECO:0007669"/>
    <property type="project" value="UniProtKB-SubCell"/>
</dbReference>
<dbReference type="CDD" id="cd00086">
    <property type="entry name" value="homeodomain"/>
    <property type="match status" value="1"/>
</dbReference>
<dbReference type="GO" id="GO:0008270">
    <property type="term" value="F:zinc ion binding"/>
    <property type="evidence" value="ECO:0007669"/>
    <property type="project" value="UniProtKB-KW"/>
</dbReference>
<evidence type="ECO:0000256" key="2">
    <source>
        <dbReference type="ARBA" id="ARBA00023155"/>
    </source>
</evidence>
<name>A0AA45AH82_VERDA</name>
<feature type="region of interest" description="Disordered" evidence="6">
    <location>
        <begin position="243"/>
        <end position="292"/>
    </location>
</feature>
<feature type="compositionally biased region" description="Basic residues" evidence="6">
    <location>
        <begin position="276"/>
        <end position="286"/>
    </location>
</feature>
<feature type="DNA-binding region" description="Homeobox" evidence="5">
    <location>
        <begin position="96"/>
        <end position="158"/>
    </location>
</feature>
<comment type="subcellular location">
    <subcellularLocation>
        <location evidence="5">Nucleus</location>
    </subcellularLocation>
</comment>
<dbReference type="SMART" id="SM00355">
    <property type="entry name" value="ZnF_C2H2"/>
    <property type="match status" value="2"/>
</dbReference>
<proteinExistence type="predicted"/>
<dbReference type="GO" id="GO:0003677">
    <property type="term" value="F:DNA binding"/>
    <property type="evidence" value="ECO:0007669"/>
    <property type="project" value="UniProtKB-UniRule"/>
</dbReference>
<comment type="caution">
    <text evidence="9">The sequence shown here is derived from an EMBL/GenBank/DDBJ whole genome shotgun (WGS) entry which is preliminary data.</text>
</comment>
<evidence type="ECO:0008006" key="11">
    <source>
        <dbReference type="Google" id="ProtNLM"/>
    </source>
</evidence>
<dbReference type="OMA" id="YEGCSII"/>
<dbReference type="InterPro" id="IPR013087">
    <property type="entry name" value="Znf_C2H2_type"/>
</dbReference>
<feature type="compositionally biased region" description="Basic and acidic residues" evidence="6">
    <location>
        <begin position="199"/>
        <end position="210"/>
    </location>
</feature>
<dbReference type="AlphaFoldDB" id="A0AA45AH82"/>
<keyword evidence="2 5" id="KW-0371">Homeobox</keyword>
<dbReference type="PROSITE" id="PS50157">
    <property type="entry name" value="ZINC_FINGER_C2H2_2"/>
    <property type="match status" value="1"/>
</dbReference>
<keyword evidence="4" id="KW-0863">Zinc-finger</keyword>
<evidence type="ECO:0000256" key="4">
    <source>
        <dbReference type="PROSITE-ProRule" id="PRU00042"/>
    </source>
</evidence>
<organism evidence="9 10">
    <name type="scientific">Verticillium dahliae</name>
    <name type="common">Verticillium wilt</name>
    <dbReference type="NCBI Taxonomy" id="27337"/>
    <lineage>
        <taxon>Eukaryota</taxon>
        <taxon>Fungi</taxon>
        <taxon>Dikarya</taxon>
        <taxon>Ascomycota</taxon>
        <taxon>Pezizomycotina</taxon>
        <taxon>Sordariomycetes</taxon>
        <taxon>Hypocreomycetidae</taxon>
        <taxon>Glomerellales</taxon>
        <taxon>Plectosphaerellaceae</taxon>
        <taxon>Verticillium</taxon>
    </lineage>
</organism>
<dbReference type="Proteomes" id="UP000236305">
    <property type="component" value="Unassembled WGS sequence"/>
</dbReference>
<feature type="domain" description="Homeobox" evidence="7">
    <location>
        <begin position="94"/>
        <end position="157"/>
    </location>
</feature>
<dbReference type="SUPFAM" id="SSF46689">
    <property type="entry name" value="Homeodomain-like"/>
    <property type="match status" value="1"/>
</dbReference>
<evidence type="ECO:0000313" key="10">
    <source>
        <dbReference type="Proteomes" id="UP000236305"/>
    </source>
</evidence>
<evidence type="ECO:0000259" key="7">
    <source>
        <dbReference type="PROSITE" id="PS50071"/>
    </source>
</evidence>
<keyword evidence="4" id="KW-0862">Zinc</keyword>
<dbReference type="GO" id="GO:0006355">
    <property type="term" value="P:regulation of DNA-templated transcription"/>
    <property type="evidence" value="ECO:0007669"/>
    <property type="project" value="InterPro"/>
</dbReference>
<sequence>MTDGRSDLPDAADLNLLTDPSPPVLDKASFSNDASTLDPALDDLASWGSRDNETGDSFDGVRDTAHPTPMSPYEPSTSSSTPGPGHAQSRTAKSTASNVANRFSSESVRILRQWLKDHESHPYASAHDVEVIQGRTGLTKQQVNNWLSNARRRYKFHTPPVSSRLGRALTENTFSGQPPVDIPRRRPTPSPFESMNPLERWENSPPEHEPASVSDISRIVAATPASPATPYYLRGSDFSSSDASSVSSAGISQSSRGSGSSNHTDSLAKSLGTLKASRKKRRRIPRRQATPRTNLLQQCHTYQCTFCIETFKHKYDWQRHEKSLHLSLEKWVCSPTGPTALHPDLGLQVCVYCGAAEPGQSHVETHHHSDCQERAITHRSFYRKDHLRQHLKLVHKSNFMAWPMEQWKAAGREIRSRCGFCDRQLETWTCRIDHLAEHFKSGCTMAEWKGDWGFDAEILEIVDNEMPPYLIHYERISPLPISSMRGSPDTPPSAYELIKLELEYFTQDCLDTRGMLPLDGELLYDGCSIIFGADNISSQPASSTPSWLRDIFLCSEKSQEARLLPLQQISKSRLSQLKINGKESIFDDCDLELELCRLVTMHSSVGVEMSDYQLQEEAANIISYVEAFSPRPSKNFADFILRQIWSTTDWLGLFRERRRLLFTQDRGKGLDQTAMPIITDVGPGTPSQQTFPQQLQGNHIVGQKDQIMTFSPMTLPGMNMGDSLVPTPQRSTTNGPSVHQRLLPTSANIEPSQLQQNRKVPFLLIDHNSYTRLAAGLARFVTTTMSPNNPNRHIPTDQELQYQARWMWYDEDDPWNQTPADNPAWLVEFKRGVGLPTEDAPSGPIP</sequence>
<evidence type="ECO:0000259" key="8">
    <source>
        <dbReference type="PROSITE" id="PS50157"/>
    </source>
</evidence>
<evidence type="ECO:0000256" key="5">
    <source>
        <dbReference type="PROSITE-ProRule" id="PRU00108"/>
    </source>
</evidence>
<accession>A0AA45AH82</accession>
<dbReference type="InterPro" id="IPR001356">
    <property type="entry name" value="HD"/>
</dbReference>
<feature type="compositionally biased region" description="Polar residues" evidence="6">
    <location>
        <begin position="88"/>
        <end position="101"/>
    </location>
</feature>
<feature type="compositionally biased region" description="Low complexity" evidence="6">
    <location>
        <begin position="243"/>
        <end position="265"/>
    </location>
</feature>
<feature type="region of interest" description="Disordered" evidence="6">
    <location>
        <begin position="1"/>
        <end position="101"/>
    </location>
</feature>
<feature type="region of interest" description="Disordered" evidence="6">
    <location>
        <begin position="168"/>
        <end position="213"/>
    </location>
</feature>
<dbReference type="EMBL" id="MPSH01000068">
    <property type="protein sequence ID" value="PNH26373.1"/>
    <property type="molecule type" value="Genomic_DNA"/>
</dbReference>
<keyword evidence="3 5" id="KW-0539">Nucleus</keyword>
<keyword evidence="4" id="KW-0479">Metal-binding</keyword>
<evidence type="ECO:0000256" key="6">
    <source>
        <dbReference type="SAM" id="MobiDB-lite"/>
    </source>
</evidence>
<reference evidence="9 10" key="1">
    <citation type="submission" date="2017-12" db="EMBL/GenBank/DDBJ databases">
        <title>Comparative genomics yields insights into virulence evolution of Verticillium dahliae.</title>
        <authorList>
            <person name="Fan R."/>
            <person name="Armitage A.D."/>
            <person name="Cascant-Lopez E."/>
            <person name="Sobczyk M."/>
            <person name="Cockerton H.M."/>
            <person name="Harrison R.J."/>
        </authorList>
    </citation>
    <scope>NUCLEOTIDE SEQUENCE [LARGE SCALE GENOMIC DNA]</scope>
    <source>
        <strain evidence="9 10">12008</strain>
    </source>
</reference>
<dbReference type="PROSITE" id="PS50071">
    <property type="entry name" value="HOMEOBOX_2"/>
    <property type="match status" value="1"/>
</dbReference>
<dbReference type="PANTHER" id="PTHR11850">
    <property type="entry name" value="HOMEOBOX PROTEIN TRANSCRIPTION FACTORS"/>
    <property type="match status" value="1"/>
</dbReference>
<dbReference type="Gene3D" id="1.10.10.60">
    <property type="entry name" value="Homeodomain-like"/>
    <property type="match status" value="1"/>
</dbReference>
<gene>
    <name evidence="9" type="ORF">BJF96_g10303</name>
</gene>
<evidence type="ECO:0000256" key="1">
    <source>
        <dbReference type="ARBA" id="ARBA00023125"/>
    </source>
</evidence>
<dbReference type="PROSITE" id="PS00028">
    <property type="entry name" value="ZINC_FINGER_C2H2_1"/>
    <property type="match status" value="1"/>
</dbReference>
<evidence type="ECO:0000256" key="3">
    <source>
        <dbReference type="ARBA" id="ARBA00023242"/>
    </source>
</evidence>
<feature type="compositionally biased region" description="Low complexity" evidence="6">
    <location>
        <begin position="67"/>
        <end position="84"/>
    </location>
</feature>